<dbReference type="InterPro" id="IPR055170">
    <property type="entry name" value="GFO_IDH_MocA-like_dom"/>
</dbReference>
<organism evidence="5 6">
    <name type="scientific">Microbacterium trichothecenolyticum</name>
    <name type="common">Aureobacterium trichothecenolyticum</name>
    <dbReference type="NCBI Taxonomy" id="69370"/>
    <lineage>
        <taxon>Bacteria</taxon>
        <taxon>Bacillati</taxon>
        <taxon>Actinomycetota</taxon>
        <taxon>Actinomycetes</taxon>
        <taxon>Micrococcales</taxon>
        <taxon>Microbacteriaceae</taxon>
        <taxon>Microbacterium</taxon>
    </lineage>
</organism>
<evidence type="ECO:0000259" key="3">
    <source>
        <dbReference type="Pfam" id="PF01408"/>
    </source>
</evidence>
<evidence type="ECO:0000313" key="5">
    <source>
        <dbReference type="EMBL" id="KJL41667.1"/>
    </source>
</evidence>
<dbReference type="EC" id="1.1.1.292" evidence="5"/>
<dbReference type="SUPFAM" id="SSF51735">
    <property type="entry name" value="NAD(P)-binding Rossmann-fold domains"/>
    <property type="match status" value="1"/>
</dbReference>
<dbReference type="Pfam" id="PF01408">
    <property type="entry name" value="GFO_IDH_MocA"/>
    <property type="match status" value="1"/>
</dbReference>
<protein>
    <submittedName>
        <fullName evidence="5">1,5-anhydro-D-fructose reductase</fullName>
        <ecNumber evidence="5">1.1.1.292</ecNumber>
    </submittedName>
</protein>
<dbReference type="PANTHER" id="PTHR43818">
    <property type="entry name" value="BCDNA.GH03377"/>
    <property type="match status" value="1"/>
</dbReference>
<sequence length="353" mass="37488">MSDAANETKPLGWAVIGTGWMTRTHMVRAINKASGSKVVAVLSSSQERAEEFAKEFDIPNAYSSLDDLVADPAVDVVFVSSTNELHKPQTLAAASAGKHVLCEKPLSTNIQDGLDIVEACRESGVVLGTNHYRRLKTTIQTVRRLIAEGAIGRPILARATSTGWLSEEQQTWRLTSVEAGGGVVLDIGVHDADLLRYLLDDEVDEVSAATGHSGLLKGELEDYAVTTLRFRNGTIATSTVSFCTPGSIGAIEVMGSEGTIFARDLLADKLGGEIYLRRGGLDLEKVDIGSEEEHYAEAVHQFNEAVRGNGAPAVTGEDGVQSLAVAIAALRSAERGTVVKLSEVLTESALVAS</sequence>
<dbReference type="Gene3D" id="3.30.360.10">
    <property type="entry name" value="Dihydrodipicolinate Reductase, domain 2"/>
    <property type="match status" value="1"/>
</dbReference>
<accession>A0A0M2HBT9</accession>
<name>A0A0M2HBT9_MICTR</name>
<keyword evidence="6" id="KW-1185">Reference proteome</keyword>
<dbReference type="InterPro" id="IPR000683">
    <property type="entry name" value="Gfo/Idh/MocA-like_OxRdtase_N"/>
</dbReference>
<dbReference type="PANTHER" id="PTHR43818:SF11">
    <property type="entry name" value="BCDNA.GH03377"/>
    <property type="match status" value="1"/>
</dbReference>
<evidence type="ECO:0000313" key="6">
    <source>
        <dbReference type="Proteomes" id="UP000034098"/>
    </source>
</evidence>
<dbReference type="GO" id="GO:0033712">
    <property type="term" value="F:1,5-anhydro-D-fructose reductase (1,5-anhydro-D-mannitol-forming) activity"/>
    <property type="evidence" value="ECO:0007669"/>
    <property type="project" value="UniProtKB-EC"/>
</dbReference>
<keyword evidence="1 5" id="KW-0560">Oxidoreductase</keyword>
<dbReference type="OrthoDB" id="9792085at2"/>
<keyword evidence="2" id="KW-0520">NAD</keyword>
<dbReference type="RefSeq" id="WP_045300517.1">
    <property type="nucleotide sequence ID" value="NZ_JYJA01000037.1"/>
</dbReference>
<dbReference type="InterPro" id="IPR050463">
    <property type="entry name" value="Gfo/Idh/MocA_oxidrdct_glycsds"/>
</dbReference>
<proteinExistence type="predicted"/>
<evidence type="ECO:0000256" key="2">
    <source>
        <dbReference type="ARBA" id="ARBA00023027"/>
    </source>
</evidence>
<evidence type="ECO:0000256" key="1">
    <source>
        <dbReference type="ARBA" id="ARBA00023002"/>
    </source>
</evidence>
<feature type="domain" description="GFO/IDH/MocA-like oxidoreductase" evidence="4">
    <location>
        <begin position="139"/>
        <end position="260"/>
    </location>
</feature>
<dbReference type="EMBL" id="JYJA01000037">
    <property type="protein sequence ID" value="KJL41667.1"/>
    <property type="molecule type" value="Genomic_DNA"/>
</dbReference>
<dbReference type="PATRIC" id="fig|69370.6.peg.2944"/>
<dbReference type="SUPFAM" id="SSF55347">
    <property type="entry name" value="Glyceraldehyde-3-phosphate dehydrogenase-like, C-terminal domain"/>
    <property type="match status" value="1"/>
</dbReference>
<comment type="caution">
    <text evidence="5">The sequence shown here is derived from an EMBL/GenBank/DDBJ whole genome shotgun (WGS) entry which is preliminary data.</text>
</comment>
<dbReference type="Pfam" id="PF22725">
    <property type="entry name" value="GFO_IDH_MocA_C3"/>
    <property type="match status" value="1"/>
</dbReference>
<reference evidence="5 6" key="1">
    <citation type="submission" date="2015-02" db="EMBL/GenBank/DDBJ databases">
        <title>Draft genome sequences of ten Microbacterium spp. with emphasis on heavy metal contaminated environments.</title>
        <authorList>
            <person name="Corretto E."/>
        </authorList>
    </citation>
    <scope>NUCLEOTIDE SEQUENCE [LARGE SCALE GENOMIC DNA]</scope>
    <source>
        <strain evidence="5 6">DSM 8608</strain>
    </source>
</reference>
<dbReference type="GO" id="GO:0000166">
    <property type="term" value="F:nucleotide binding"/>
    <property type="evidence" value="ECO:0007669"/>
    <property type="project" value="InterPro"/>
</dbReference>
<dbReference type="AlphaFoldDB" id="A0A0M2HBT9"/>
<dbReference type="InterPro" id="IPR036291">
    <property type="entry name" value="NAD(P)-bd_dom_sf"/>
</dbReference>
<feature type="domain" description="Gfo/Idh/MocA-like oxidoreductase N-terminal" evidence="3">
    <location>
        <begin position="12"/>
        <end position="131"/>
    </location>
</feature>
<gene>
    <name evidence="5" type="primary">afr_5</name>
    <name evidence="5" type="ORF">RS82_02897</name>
</gene>
<dbReference type="Gene3D" id="3.40.50.720">
    <property type="entry name" value="NAD(P)-binding Rossmann-like Domain"/>
    <property type="match status" value="1"/>
</dbReference>
<dbReference type="Proteomes" id="UP000034098">
    <property type="component" value="Unassembled WGS sequence"/>
</dbReference>
<evidence type="ECO:0000259" key="4">
    <source>
        <dbReference type="Pfam" id="PF22725"/>
    </source>
</evidence>